<reference evidence="2" key="1">
    <citation type="journal article" date="2020" name="mSystems">
        <title>Genome- and Community-Level Interaction Insights into Carbon Utilization and Element Cycling Functions of Hydrothermarchaeota in Hydrothermal Sediment.</title>
        <authorList>
            <person name="Zhou Z."/>
            <person name="Liu Y."/>
            <person name="Xu W."/>
            <person name="Pan J."/>
            <person name="Luo Z.H."/>
            <person name="Li M."/>
        </authorList>
    </citation>
    <scope>NUCLEOTIDE SEQUENCE [LARGE SCALE GENOMIC DNA]</scope>
    <source>
        <strain evidence="2">SpSt-573</strain>
    </source>
</reference>
<accession>A0A7C4PL94</accession>
<proteinExistence type="predicted"/>
<dbReference type="AlphaFoldDB" id="A0A7C4PL94"/>
<comment type="caution">
    <text evidence="2">The sequence shown here is derived from an EMBL/GenBank/DDBJ whole genome shotgun (WGS) entry which is preliminary data.</text>
</comment>
<keyword evidence="1" id="KW-0812">Transmembrane</keyword>
<organism evidence="2">
    <name type="scientific">Anaerolinea thermolimosa</name>
    <dbReference type="NCBI Taxonomy" id="229919"/>
    <lineage>
        <taxon>Bacteria</taxon>
        <taxon>Bacillati</taxon>
        <taxon>Chloroflexota</taxon>
        <taxon>Anaerolineae</taxon>
        <taxon>Anaerolineales</taxon>
        <taxon>Anaerolineaceae</taxon>
        <taxon>Anaerolinea</taxon>
    </lineage>
</organism>
<name>A0A7C4PL94_9CHLR</name>
<keyword evidence="1" id="KW-0472">Membrane</keyword>
<sequence length="72" mass="8718">MERLSKFVRWTLGITFVIVWFFVSLFLFPEHIIVSMAFSIWILYLITGKKFGEVQKSYYQEDDDYRDYGDCD</sequence>
<evidence type="ECO:0000313" key="2">
    <source>
        <dbReference type="EMBL" id="HGS22224.1"/>
    </source>
</evidence>
<feature type="transmembrane region" description="Helical" evidence="1">
    <location>
        <begin position="7"/>
        <end position="26"/>
    </location>
</feature>
<protein>
    <submittedName>
        <fullName evidence="2">Uncharacterized protein</fullName>
    </submittedName>
</protein>
<gene>
    <name evidence="2" type="ORF">ENT37_10180</name>
</gene>
<feature type="transmembrane region" description="Helical" evidence="1">
    <location>
        <begin position="32"/>
        <end position="48"/>
    </location>
</feature>
<keyword evidence="1" id="KW-1133">Transmembrane helix</keyword>
<evidence type="ECO:0000256" key="1">
    <source>
        <dbReference type="SAM" id="Phobius"/>
    </source>
</evidence>
<dbReference type="EMBL" id="DSYK01000498">
    <property type="protein sequence ID" value="HGS22224.1"/>
    <property type="molecule type" value="Genomic_DNA"/>
</dbReference>